<evidence type="ECO:0000313" key="2">
    <source>
        <dbReference type="Proteomes" id="UP000037460"/>
    </source>
</evidence>
<protein>
    <recommendedName>
        <fullName evidence="3">VOC domain-containing protein</fullName>
    </recommendedName>
</protein>
<proteinExistence type="predicted"/>
<name>A0A0M0JYB2_9EUKA</name>
<evidence type="ECO:0008006" key="3">
    <source>
        <dbReference type="Google" id="ProtNLM"/>
    </source>
</evidence>
<sequence length="339" mass="37364">IVADALLADDSLDVPGILWLEHLNLLTGPKEMANKFYVDFIGMVPEPGRSWHVNLGSQQFHLAAAAPGDELVLTGNVGLTVPSLGTLRGRIERARKDFGGTQFDVADAHDHLLVTCPWGNRFVVRDASTDALAGVSTNAGVTNSELPKMARAHLGLDEGSSVRELGGAGIRYVSFQARRGTVERIGRFYAEMLGATVHVEEHAEGEMAITAAVLVGPSVHFVFFEHREEDLSAEEEAKQAGKGAASDGGEGLHACVYIHSFKRAFERLDARGLIWTNPRFRHLDTCDSWEEAHASRQFRFKSIVDLDTMEPLLELEHEVRAQRHFQFYKRTHYPPGSGL</sequence>
<dbReference type="Gene3D" id="3.10.180.10">
    <property type="entry name" value="2,3-Dihydroxybiphenyl 1,2-Dioxygenase, domain 1"/>
    <property type="match status" value="1"/>
</dbReference>
<dbReference type="OrthoDB" id="410751at2759"/>
<gene>
    <name evidence="1" type="ORF">Ctob_015966</name>
</gene>
<keyword evidence="2" id="KW-1185">Reference proteome</keyword>
<dbReference type="AlphaFoldDB" id="A0A0M0JYB2"/>
<evidence type="ECO:0000313" key="1">
    <source>
        <dbReference type="EMBL" id="KOO31554.1"/>
    </source>
</evidence>
<dbReference type="PANTHER" id="PTHR40280">
    <property type="entry name" value="BLR6907 PROTEIN"/>
    <property type="match status" value="1"/>
</dbReference>
<reference evidence="2" key="1">
    <citation type="journal article" date="2015" name="PLoS Genet.">
        <title>Genome Sequence and Transcriptome Analyses of Chrysochromulina tobin: Metabolic Tools for Enhanced Algal Fitness in the Prominent Order Prymnesiales (Haptophyceae).</title>
        <authorList>
            <person name="Hovde B.T."/>
            <person name="Deodato C.R."/>
            <person name="Hunsperger H.M."/>
            <person name="Ryken S.A."/>
            <person name="Yost W."/>
            <person name="Jha R.K."/>
            <person name="Patterson J."/>
            <person name="Monnat R.J. Jr."/>
            <person name="Barlow S.B."/>
            <person name="Starkenburg S.R."/>
            <person name="Cattolico R.A."/>
        </authorList>
    </citation>
    <scope>NUCLEOTIDE SEQUENCE</scope>
    <source>
        <strain evidence="2">CCMP291</strain>
    </source>
</reference>
<organism evidence="1 2">
    <name type="scientific">Chrysochromulina tobinii</name>
    <dbReference type="NCBI Taxonomy" id="1460289"/>
    <lineage>
        <taxon>Eukaryota</taxon>
        <taxon>Haptista</taxon>
        <taxon>Haptophyta</taxon>
        <taxon>Prymnesiophyceae</taxon>
        <taxon>Prymnesiales</taxon>
        <taxon>Chrysochromulinaceae</taxon>
        <taxon>Chrysochromulina</taxon>
    </lineage>
</organism>
<dbReference type="InterPro" id="IPR029068">
    <property type="entry name" value="Glyas_Bleomycin-R_OHBP_Dase"/>
</dbReference>
<accession>A0A0M0JYB2</accession>
<dbReference type="Proteomes" id="UP000037460">
    <property type="component" value="Unassembled WGS sequence"/>
</dbReference>
<dbReference type="EMBL" id="JWZX01001989">
    <property type="protein sequence ID" value="KOO31554.1"/>
    <property type="molecule type" value="Genomic_DNA"/>
</dbReference>
<comment type="caution">
    <text evidence="1">The sequence shown here is derived from an EMBL/GenBank/DDBJ whole genome shotgun (WGS) entry which is preliminary data.</text>
</comment>
<feature type="non-terminal residue" evidence="1">
    <location>
        <position position="1"/>
    </location>
</feature>
<dbReference type="SUPFAM" id="SSF54593">
    <property type="entry name" value="Glyoxalase/Bleomycin resistance protein/Dihydroxybiphenyl dioxygenase"/>
    <property type="match status" value="2"/>
</dbReference>
<dbReference type="PANTHER" id="PTHR40280:SF1">
    <property type="entry name" value="VOC DOMAIN-CONTAINING PROTEIN"/>
    <property type="match status" value="1"/>
</dbReference>